<organism evidence="1 2">
    <name type="scientific">Sporanaerobium hydrogeniformans</name>
    <dbReference type="NCBI Taxonomy" id="3072179"/>
    <lineage>
        <taxon>Bacteria</taxon>
        <taxon>Bacillati</taxon>
        <taxon>Bacillota</taxon>
        <taxon>Clostridia</taxon>
        <taxon>Lachnospirales</taxon>
        <taxon>Lachnospiraceae</taxon>
        <taxon>Sporanaerobium</taxon>
    </lineage>
</organism>
<accession>A0AC61DCH2</accession>
<name>A0AC61DCH2_9FIRM</name>
<gene>
    <name evidence="1" type="ORF">CS063_09175</name>
</gene>
<protein>
    <submittedName>
        <fullName evidence="1">Uncharacterized protein</fullName>
    </submittedName>
</protein>
<evidence type="ECO:0000313" key="2">
    <source>
        <dbReference type="Proteomes" id="UP000224460"/>
    </source>
</evidence>
<dbReference type="EMBL" id="PEDL01000008">
    <property type="protein sequence ID" value="PHV70692.1"/>
    <property type="molecule type" value="Genomic_DNA"/>
</dbReference>
<dbReference type="Proteomes" id="UP000224460">
    <property type="component" value="Unassembled WGS sequence"/>
</dbReference>
<keyword evidence="2" id="KW-1185">Reference proteome</keyword>
<reference evidence="1" key="1">
    <citation type="submission" date="2017-10" db="EMBL/GenBank/DDBJ databases">
        <title>Genome sequence of cellulolytic Lachnospiraceae bacterium XHS1971 isolated from hotspring sediment.</title>
        <authorList>
            <person name="Vasudevan G."/>
            <person name="Joshi A.J."/>
            <person name="Hivarkar S."/>
            <person name="Lanjekar V.B."/>
            <person name="Dhakephalkar P.K."/>
            <person name="Dagar S."/>
        </authorList>
    </citation>
    <scope>NUCLEOTIDE SEQUENCE</scope>
    <source>
        <strain evidence="1">XHS1971</strain>
    </source>
</reference>
<evidence type="ECO:0000313" key="1">
    <source>
        <dbReference type="EMBL" id="PHV70692.1"/>
    </source>
</evidence>
<proteinExistence type="predicted"/>
<sequence>MRTGRKKRILILYGDSGYGGYNIAQAIKESIEKENTSKVKIYLVNPIMMSDKIYHIYIRCK</sequence>
<comment type="caution">
    <text evidence="1">The sequence shown here is derived from an EMBL/GenBank/DDBJ whole genome shotgun (WGS) entry which is preliminary data.</text>
</comment>